<feature type="domain" description="PH" evidence="2">
    <location>
        <begin position="19"/>
        <end position="157"/>
    </location>
</feature>
<evidence type="ECO:0000259" key="2">
    <source>
        <dbReference type="Pfam" id="PF26566"/>
    </source>
</evidence>
<dbReference type="Pfam" id="PF26566">
    <property type="entry name" value="PH_40"/>
    <property type="match status" value="1"/>
</dbReference>
<comment type="caution">
    <text evidence="3">The sequence shown here is derived from an EMBL/GenBank/DDBJ whole genome shotgun (WGS) entry which is preliminary data.</text>
</comment>
<organism evidence="3 4">
    <name type="scientific">Flavobacterium agrisoli</name>
    <dbReference type="NCBI Taxonomy" id="2793066"/>
    <lineage>
        <taxon>Bacteria</taxon>
        <taxon>Pseudomonadati</taxon>
        <taxon>Bacteroidota</taxon>
        <taxon>Flavobacteriia</taxon>
        <taxon>Flavobacteriales</taxon>
        <taxon>Flavobacteriaceae</taxon>
        <taxon>Flavobacterium</taxon>
    </lineage>
</organism>
<evidence type="ECO:0000256" key="1">
    <source>
        <dbReference type="SAM" id="Phobius"/>
    </source>
</evidence>
<reference evidence="3" key="1">
    <citation type="submission" date="2020-12" db="EMBL/GenBank/DDBJ databases">
        <title>Bacterial novel species Flavobacterium sp. SE-1-e isolated from soil.</title>
        <authorList>
            <person name="Jung H.-Y."/>
        </authorList>
    </citation>
    <scope>NUCLEOTIDE SEQUENCE</scope>
    <source>
        <strain evidence="3">SE-1-e</strain>
    </source>
</reference>
<name>A0A934UIX7_9FLAO</name>
<keyword evidence="1" id="KW-0472">Membrane</keyword>
<keyword evidence="1" id="KW-0812">Transmembrane</keyword>
<gene>
    <name evidence="3" type="ORF">I5M07_05640</name>
</gene>
<protein>
    <recommendedName>
        <fullName evidence="2">PH domain-containing protein</fullName>
    </recommendedName>
</protein>
<dbReference type="EMBL" id="JAEHFV010000002">
    <property type="protein sequence ID" value="MBK0369317.1"/>
    <property type="molecule type" value="Genomic_DNA"/>
</dbReference>
<evidence type="ECO:0000313" key="3">
    <source>
        <dbReference type="EMBL" id="MBK0369317.1"/>
    </source>
</evidence>
<proteinExistence type="predicted"/>
<dbReference type="Proteomes" id="UP000609172">
    <property type="component" value="Unassembled WGS sequence"/>
</dbReference>
<keyword evidence="1" id="KW-1133">Transmembrane helix</keyword>
<sequence length="176" mass="20898">MKSKIKTYRLLTFKFFLKTLFVLFLVLCLILIITGIIKSLAGFWNNNYKSGYAGIVLLLISLYLFYNLGLTIYLYVKYLLHERNTKIQIDFENETITMFKNSKYYVLDSQSLKSIEFYLSTKHYKNLLGNYGYTKLNTNDGKEFIITNFILNYRLIENMFCNVKKIKKLDEVIYLP</sequence>
<dbReference type="AlphaFoldDB" id="A0A934UIX7"/>
<dbReference type="RefSeq" id="WP_200105248.1">
    <property type="nucleotide sequence ID" value="NZ_JAEHFV010000002.1"/>
</dbReference>
<dbReference type="InterPro" id="IPR058916">
    <property type="entry name" value="PH_40"/>
</dbReference>
<keyword evidence="4" id="KW-1185">Reference proteome</keyword>
<evidence type="ECO:0000313" key="4">
    <source>
        <dbReference type="Proteomes" id="UP000609172"/>
    </source>
</evidence>
<feature type="transmembrane region" description="Helical" evidence="1">
    <location>
        <begin position="52"/>
        <end position="76"/>
    </location>
</feature>
<feature type="transmembrane region" description="Helical" evidence="1">
    <location>
        <begin position="20"/>
        <end position="40"/>
    </location>
</feature>
<accession>A0A934UIX7</accession>